<keyword evidence="5" id="KW-1185">Reference proteome</keyword>
<reference evidence="4 5" key="1">
    <citation type="submission" date="2014-08" db="EMBL/GenBank/DDBJ databases">
        <title>Complete genome sequence of Corynebacterium deserti GIMN1.010 (=DSM 45689), isolated from desert sand in western China.</title>
        <authorList>
            <person name="Ruckert C."/>
            <person name="Albersmeier A."/>
            <person name="Kalinowski J."/>
        </authorList>
    </citation>
    <scope>NUCLEOTIDE SEQUENCE [LARGE SCALE GENOMIC DNA]</scope>
    <source>
        <strain evidence="4 5">GIMN1.010</strain>
    </source>
</reference>
<keyword evidence="2" id="KW-0520">NAD</keyword>
<dbReference type="EMBL" id="CP009220">
    <property type="protein sequence ID" value="ALC06520.1"/>
    <property type="molecule type" value="Genomic_DNA"/>
</dbReference>
<dbReference type="RefSeq" id="WP_053545450.1">
    <property type="nucleotide sequence ID" value="NZ_CP009220.1"/>
</dbReference>
<feature type="domain" description="D-isomer specific 2-hydroxyacid dehydrogenase NAD-binding" evidence="3">
    <location>
        <begin position="96"/>
        <end position="267"/>
    </location>
</feature>
<dbReference type="PROSITE" id="PS00671">
    <property type="entry name" value="D_2_HYDROXYACID_DH_3"/>
    <property type="match status" value="1"/>
</dbReference>
<protein>
    <recommendedName>
        <fullName evidence="3">D-isomer specific 2-hydroxyacid dehydrogenase NAD-binding domain-containing protein</fullName>
    </recommendedName>
</protein>
<evidence type="ECO:0000313" key="4">
    <source>
        <dbReference type="EMBL" id="ALC06520.1"/>
    </source>
</evidence>
<dbReference type="InterPro" id="IPR029753">
    <property type="entry name" value="D-isomer_DH_CS"/>
</dbReference>
<evidence type="ECO:0000256" key="1">
    <source>
        <dbReference type="ARBA" id="ARBA00023002"/>
    </source>
</evidence>
<evidence type="ECO:0000259" key="3">
    <source>
        <dbReference type="Pfam" id="PF02826"/>
    </source>
</evidence>
<sequence length="304" mass="33140">MKFVMYPHLWDSTTSVIENGGHERVEDIKDADFLFFNGSAPEFPELPENIKFVQASMAGIDALVKRGVVNGQARWANAAGLYADTVAESTIGLLLAQLHYHSLTCRSKTWDVRSTVEQRKVWLHDNKTVAILGAGGIGVRLVEMLKPFNVKTIAANNSGRPVEGADETFAMKDADHVWAEADIFVLILPLTDATYQIVNAETLGKMKPSAVVVNVGRGPLINTDDLVVALQNGTIAGAALDVTDPEPLPDRHPLWDMDNVVITPHTANTTERIRALTGELTLRNIELFEAGKPMATEVDVVAGY</sequence>
<keyword evidence="1" id="KW-0560">Oxidoreductase</keyword>
<dbReference type="PANTHER" id="PTHR43333">
    <property type="entry name" value="2-HACID_DH_C DOMAIN-CONTAINING PROTEIN"/>
    <property type="match status" value="1"/>
</dbReference>
<dbReference type="CDD" id="cd12159">
    <property type="entry name" value="2-Hacid_dh_2"/>
    <property type="match status" value="1"/>
</dbReference>
<evidence type="ECO:0000256" key="2">
    <source>
        <dbReference type="ARBA" id="ARBA00023027"/>
    </source>
</evidence>
<dbReference type="STRING" id="931089.CDES_10725"/>
<dbReference type="KEGG" id="cdx:CDES_10725"/>
<organism evidence="4 5">
    <name type="scientific">Corynebacterium deserti GIMN1.010</name>
    <dbReference type="NCBI Taxonomy" id="931089"/>
    <lineage>
        <taxon>Bacteria</taxon>
        <taxon>Bacillati</taxon>
        <taxon>Actinomycetota</taxon>
        <taxon>Actinomycetes</taxon>
        <taxon>Mycobacteriales</taxon>
        <taxon>Corynebacteriaceae</taxon>
        <taxon>Corynebacterium</taxon>
    </lineage>
</organism>
<dbReference type="SUPFAM" id="SSF52283">
    <property type="entry name" value="Formate/glycerate dehydrogenase catalytic domain-like"/>
    <property type="match status" value="1"/>
</dbReference>
<dbReference type="InterPro" id="IPR006140">
    <property type="entry name" value="D-isomer_DH_NAD-bd"/>
</dbReference>
<name>A0A0M4CZ81_9CORY</name>
<accession>A0A0M4CZ81</accession>
<gene>
    <name evidence="4" type="ORF">CDES_10725</name>
</gene>
<dbReference type="PROSITE" id="PS00670">
    <property type="entry name" value="D_2_HYDROXYACID_DH_2"/>
    <property type="match status" value="1"/>
</dbReference>
<dbReference type="Pfam" id="PF02826">
    <property type="entry name" value="2-Hacid_dh_C"/>
    <property type="match status" value="1"/>
</dbReference>
<dbReference type="InterPro" id="IPR036291">
    <property type="entry name" value="NAD(P)-bd_dom_sf"/>
</dbReference>
<dbReference type="GO" id="GO:0051287">
    <property type="term" value="F:NAD binding"/>
    <property type="evidence" value="ECO:0007669"/>
    <property type="project" value="InterPro"/>
</dbReference>
<dbReference type="OrthoDB" id="4324715at2"/>
<dbReference type="PANTHER" id="PTHR43333:SF1">
    <property type="entry name" value="D-ISOMER SPECIFIC 2-HYDROXYACID DEHYDROGENASE NAD-BINDING DOMAIN-CONTAINING PROTEIN"/>
    <property type="match status" value="1"/>
</dbReference>
<proteinExistence type="predicted"/>
<dbReference type="SUPFAM" id="SSF51735">
    <property type="entry name" value="NAD(P)-binding Rossmann-fold domains"/>
    <property type="match status" value="1"/>
</dbReference>
<dbReference type="GO" id="GO:0016616">
    <property type="term" value="F:oxidoreductase activity, acting on the CH-OH group of donors, NAD or NADP as acceptor"/>
    <property type="evidence" value="ECO:0007669"/>
    <property type="project" value="UniProtKB-ARBA"/>
</dbReference>
<dbReference type="AlphaFoldDB" id="A0A0M4CZ81"/>
<dbReference type="Proteomes" id="UP000068067">
    <property type="component" value="Chromosome"/>
</dbReference>
<evidence type="ECO:0000313" key="5">
    <source>
        <dbReference type="Proteomes" id="UP000068067"/>
    </source>
</evidence>
<dbReference type="Gene3D" id="3.40.50.720">
    <property type="entry name" value="NAD(P)-binding Rossmann-like Domain"/>
    <property type="match status" value="2"/>
</dbReference>
<dbReference type="PATRIC" id="fig|931089.4.peg.2170"/>